<evidence type="ECO:0000256" key="5">
    <source>
        <dbReference type="ARBA" id="ARBA00022801"/>
    </source>
</evidence>
<keyword evidence="5 10" id="KW-0378">Hydrolase</keyword>
<evidence type="ECO:0000256" key="9">
    <source>
        <dbReference type="PROSITE-ProRule" id="PRU10061"/>
    </source>
</evidence>
<evidence type="ECO:0000256" key="7">
    <source>
        <dbReference type="ARBA" id="ARBA00023295"/>
    </source>
</evidence>
<keyword evidence="3" id="KW-0858">Xylan degradation</keyword>
<comment type="similarity">
    <text evidence="2 10">Belongs to the glycosyl hydrolase 10 (cellulase F) family.</text>
</comment>
<keyword evidence="7 10" id="KW-0326">Glycosidase</keyword>
<dbReference type="SMART" id="SM00633">
    <property type="entry name" value="Glyco_10"/>
    <property type="match status" value="1"/>
</dbReference>
<dbReference type="InterPro" id="IPR001000">
    <property type="entry name" value="GH10_dom"/>
</dbReference>
<comment type="catalytic activity">
    <reaction evidence="1 10">
        <text>Endohydrolysis of (1-&gt;4)-beta-D-xylosidic linkages in xylans.</text>
        <dbReference type="EC" id="3.2.1.8"/>
    </reaction>
</comment>
<evidence type="ECO:0000256" key="2">
    <source>
        <dbReference type="ARBA" id="ARBA00007495"/>
    </source>
</evidence>
<dbReference type="RefSeq" id="WP_380760276.1">
    <property type="nucleotide sequence ID" value="NZ_JBHSRF010000069.1"/>
</dbReference>
<evidence type="ECO:0000256" key="8">
    <source>
        <dbReference type="ARBA" id="ARBA00023326"/>
    </source>
</evidence>
<dbReference type="EMBL" id="JBHSRF010000069">
    <property type="protein sequence ID" value="MFC6085780.1"/>
    <property type="molecule type" value="Genomic_DNA"/>
</dbReference>
<evidence type="ECO:0000256" key="10">
    <source>
        <dbReference type="RuleBase" id="RU361174"/>
    </source>
</evidence>
<gene>
    <name evidence="13" type="ORF">ACFP1K_31760</name>
</gene>
<sequence>MRGRTVTLITAAAMLAGLFAATPADAGTPLGTLAAQRGKHFGAGIDVGQLTDVPYTTILDREFNAVTPMDSMKWDATEPMRGQFNYTRGDRIVAYAQQRNMIVRGHTLVWHSQAPAWVQSITNPTMLYDALVNHVTRLTTHYRGAVYAWNVVNEPLDANGAYRNSFFYQRLGPSYIATAFRAARAADPAAKLYLSEFGAEGLNAKSDGLYNLARSLLAEGVPLDGVAFQGHMVIGQIPADMVQNFQRFAALGLDIAITELDVRMPLPRTAAKDNQQAADYITMVRACLVVPRCKGLTLWTFSDKYSIIPWTFPSQGAATPWDANMQPKPAYSAIYSTLSGG</sequence>
<keyword evidence="6 10" id="KW-0119">Carbohydrate metabolism</keyword>
<name>A0ABW1NR10_9ACTN</name>
<evidence type="ECO:0000256" key="11">
    <source>
        <dbReference type="SAM" id="SignalP"/>
    </source>
</evidence>
<dbReference type="PROSITE" id="PS00591">
    <property type="entry name" value="GH10_1"/>
    <property type="match status" value="1"/>
</dbReference>
<dbReference type="PANTHER" id="PTHR31490:SF88">
    <property type="entry name" value="BETA-XYLANASE"/>
    <property type="match status" value="1"/>
</dbReference>
<dbReference type="PANTHER" id="PTHR31490">
    <property type="entry name" value="GLYCOSYL HYDROLASE"/>
    <property type="match status" value="1"/>
</dbReference>
<accession>A0ABW1NR10</accession>
<evidence type="ECO:0000256" key="4">
    <source>
        <dbReference type="ARBA" id="ARBA00022729"/>
    </source>
</evidence>
<evidence type="ECO:0000313" key="13">
    <source>
        <dbReference type="EMBL" id="MFC6085780.1"/>
    </source>
</evidence>
<feature type="domain" description="GH10" evidence="12">
    <location>
        <begin position="27"/>
        <end position="337"/>
    </location>
</feature>
<dbReference type="EC" id="3.2.1.8" evidence="10"/>
<dbReference type="InterPro" id="IPR031158">
    <property type="entry name" value="GH10_AS"/>
</dbReference>
<keyword evidence="8 10" id="KW-0624">Polysaccharide degradation</keyword>
<feature type="active site" description="Nucleophile" evidence="9">
    <location>
        <position position="259"/>
    </location>
</feature>
<evidence type="ECO:0000256" key="1">
    <source>
        <dbReference type="ARBA" id="ARBA00000681"/>
    </source>
</evidence>
<dbReference type="InterPro" id="IPR044846">
    <property type="entry name" value="GH10"/>
</dbReference>
<dbReference type="InterPro" id="IPR017853">
    <property type="entry name" value="GH"/>
</dbReference>
<reference evidence="14" key="1">
    <citation type="journal article" date="2019" name="Int. J. Syst. Evol. Microbiol.">
        <title>The Global Catalogue of Microorganisms (GCM) 10K type strain sequencing project: providing services to taxonomists for standard genome sequencing and annotation.</title>
        <authorList>
            <consortium name="The Broad Institute Genomics Platform"/>
            <consortium name="The Broad Institute Genome Sequencing Center for Infectious Disease"/>
            <person name="Wu L."/>
            <person name="Ma J."/>
        </authorList>
    </citation>
    <scope>NUCLEOTIDE SEQUENCE [LARGE SCALE GENOMIC DNA]</scope>
    <source>
        <strain evidence="14">JCM 30346</strain>
    </source>
</reference>
<dbReference type="PRINTS" id="PR00134">
    <property type="entry name" value="GLHYDRLASE10"/>
</dbReference>
<dbReference type="SUPFAM" id="SSF51445">
    <property type="entry name" value="(Trans)glycosidases"/>
    <property type="match status" value="1"/>
</dbReference>
<feature type="signal peptide" evidence="11">
    <location>
        <begin position="1"/>
        <end position="26"/>
    </location>
</feature>
<organism evidence="13 14">
    <name type="scientific">Sphaerisporangium aureirubrum</name>
    <dbReference type="NCBI Taxonomy" id="1544736"/>
    <lineage>
        <taxon>Bacteria</taxon>
        <taxon>Bacillati</taxon>
        <taxon>Actinomycetota</taxon>
        <taxon>Actinomycetes</taxon>
        <taxon>Streptosporangiales</taxon>
        <taxon>Streptosporangiaceae</taxon>
        <taxon>Sphaerisporangium</taxon>
    </lineage>
</organism>
<protein>
    <recommendedName>
        <fullName evidence="10">Beta-xylanase</fullName>
        <ecNumber evidence="10">3.2.1.8</ecNumber>
    </recommendedName>
</protein>
<dbReference type="PROSITE" id="PS51760">
    <property type="entry name" value="GH10_2"/>
    <property type="match status" value="1"/>
</dbReference>
<evidence type="ECO:0000256" key="3">
    <source>
        <dbReference type="ARBA" id="ARBA00022651"/>
    </source>
</evidence>
<evidence type="ECO:0000313" key="14">
    <source>
        <dbReference type="Proteomes" id="UP001596137"/>
    </source>
</evidence>
<keyword evidence="14" id="KW-1185">Reference proteome</keyword>
<dbReference type="Pfam" id="PF00331">
    <property type="entry name" value="Glyco_hydro_10"/>
    <property type="match status" value="1"/>
</dbReference>
<evidence type="ECO:0000256" key="6">
    <source>
        <dbReference type="ARBA" id="ARBA00023277"/>
    </source>
</evidence>
<comment type="caution">
    <text evidence="13">The sequence shown here is derived from an EMBL/GenBank/DDBJ whole genome shotgun (WGS) entry which is preliminary data.</text>
</comment>
<feature type="chain" id="PRO_5047186330" description="Beta-xylanase" evidence="11">
    <location>
        <begin position="27"/>
        <end position="341"/>
    </location>
</feature>
<evidence type="ECO:0000259" key="12">
    <source>
        <dbReference type="PROSITE" id="PS51760"/>
    </source>
</evidence>
<dbReference type="Gene3D" id="3.20.20.80">
    <property type="entry name" value="Glycosidases"/>
    <property type="match status" value="1"/>
</dbReference>
<dbReference type="Proteomes" id="UP001596137">
    <property type="component" value="Unassembled WGS sequence"/>
</dbReference>
<proteinExistence type="inferred from homology"/>
<keyword evidence="4 11" id="KW-0732">Signal</keyword>